<reference evidence="3" key="1">
    <citation type="submission" date="2024-07" db="EMBL/GenBank/DDBJ databases">
        <authorList>
            <person name="Yu S.T."/>
        </authorList>
    </citation>
    <scope>NUCLEOTIDE SEQUENCE</scope>
    <source>
        <strain evidence="3">R41</strain>
    </source>
</reference>
<dbReference type="RefSeq" id="WP_369251907.1">
    <property type="nucleotide sequence ID" value="NZ_CP163443.1"/>
</dbReference>
<dbReference type="PANTHER" id="PTHR33055">
    <property type="entry name" value="TRANSPOSASE FOR INSERTION SEQUENCE ELEMENT IS1111A"/>
    <property type="match status" value="1"/>
</dbReference>
<evidence type="ECO:0000259" key="2">
    <source>
        <dbReference type="Pfam" id="PF02371"/>
    </source>
</evidence>
<evidence type="ECO:0000256" key="1">
    <source>
        <dbReference type="SAM" id="MobiDB-lite"/>
    </source>
</evidence>
<dbReference type="InterPro" id="IPR047650">
    <property type="entry name" value="Transpos_IS110"/>
</dbReference>
<feature type="region of interest" description="Disordered" evidence="1">
    <location>
        <begin position="191"/>
        <end position="238"/>
    </location>
</feature>
<feature type="compositionally biased region" description="Low complexity" evidence="1">
    <location>
        <begin position="196"/>
        <end position="209"/>
    </location>
</feature>
<organism evidence="3">
    <name type="scientific">Streptomyces sp. R41</name>
    <dbReference type="NCBI Taxonomy" id="3238632"/>
    <lineage>
        <taxon>Bacteria</taxon>
        <taxon>Bacillati</taxon>
        <taxon>Actinomycetota</taxon>
        <taxon>Actinomycetes</taxon>
        <taxon>Kitasatosporales</taxon>
        <taxon>Streptomycetaceae</taxon>
        <taxon>Streptomyces</taxon>
    </lineage>
</organism>
<dbReference type="AlphaFoldDB" id="A0AB39RVN1"/>
<dbReference type="Pfam" id="PF02371">
    <property type="entry name" value="Transposase_20"/>
    <property type="match status" value="1"/>
</dbReference>
<protein>
    <submittedName>
        <fullName evidence="3">Transposase</fullName>
    </submittedName>
</protein>
<evidence type="ECO:0000313" key="3">
    <source>
        <dbReference type="EMBL" id="XDQ58754.1"/>
    </source>
</evidence>
<name>A0AB39RVN1_9ACTN</name>
<proteinExistence type="predicted"/>
<dbReference type="PANTHER" id="PTHR33055:SF15">
    <property type="entry name" value="TRANSPOSASE-RELATED"/>
    <property type="match status" value="1"/>
</dbReference>
<dbReference type="InterPro" id="IPR003346">
    <property type="entry name" value="Transposase_20"/>
</dbReference>
<sequence length="238" mass="25551">MTNALVVGRTLLDNIDFLGDQIDALTLRTTKAVEELPCPDPNGASQPGAGADLVAKLVTIPGVGVRTAQMLPAELGPDMTVFPTADHLVSWAKFAPRTVRSGGKNTSGPTGKGNPWIKGAIGEAALSASRSNTFLGARYKRIVKRRGRKRALVAVGHSLLVVIWHLLNEPGTPYTDLGSDYHQHLVDPTRRTGTWSASSRPSATTSPSHRQPDQQLRPTPGQRWAQPASARGDFPFRP</sequence>
<dbReference type="GO" id="GO:0006313">
    <property type="term" value="P:DNA transposition"/>
    <property type="evidence" value="ECO:0007669"/>
    <property type="project" value="InterPro"/>
</dbReference>
<dbReference type="EMBL" id="CP163443">
    <property type="protein sequence ID" value="XDQ58754.1"/>
    <property type="molecule type" value="Genomic_DNA"/>
</dbReference>
<feature type="domain" description="Transposase IS116/IS110/IS902 C-terminal" evidence="2">
    <location>
        <begin position="56"/>
        <end position="139"/>
    </location>
</feature>
<gene>
    <name evidence="3" type="ORF">AB5J53_47610</name>
</gene>
<accession>A0AB39RVN1</accession>
<dbReference type="GO" id="GO:0004803">
    <property type="term" value="F:transposase activity"/>
    <property type="evidence" value="ECO:0007669"/>
    <property type="project" value="InterPro"/>
</dbReference>
<dbReference type="GO" id="GO:0003677">
    <property type="term" value="F:DNA binding"/>
    <property type="evidence" value="ECO:0007669"/>
    <property type="project" value="InterPro"/>
</dbReference>